<proteinExistence type="predicted"/>
<dbReference type="AlphaFoldDB" id="A0A916RQF3"/>
<protein>
    <recommendedName>
        <fullName evidence="3">Transposase</fullName>
    </recommendedName>
</protein>
<reference evidence="1" key="1">
    <citation type="journal article" date="2014" name="Int. J. Syst. Evol. Microbiol.">
        <title>Complete genome sequence of Corynebacterium casei LMG S-19264T (=DSM 44701T), isolated from a smear-ripened cheese.</title>
        <authorList>
            <consortium name="US DOE Joint Genome Institute (JGI-PGF)"/>
            <person name="Walter F."/>
            <person name="Albersmeier A."/>
            <person name="Kalinowski J."/>
            <person name="Ruckert C."/>
        </authorList>
    </citation>
    <scope>NUCLEOTIDE SEQUENCE</scope>
    <source>
        <strain evidence="1">CGMCC 1.15447</strain>
    </source>
</reference>
<dbReference type="EMBL" id="BMJB01000001">
    <property type="protein sequence ID" value="GGA64372.1"/>
    <property type="molecule type" value="Genomic_DNA"/>
</dbReference>
<dbReference type="SUPFAM" id="SSF143422">
    <property type="entry name" value="Transposase IS200-like"/>
    <property type="match status" value="1"/>
</dbReference>
<comment type="caution">
    <text evidence="1">The sequence shown here is derived from an EMBL/GenBank/DDBJ whole genome shotgun (WGS) entry which is preliminary data.</text>
</comment>
<dbReference type="InterPro" id="IPR036515">
    <property type="entry name" value="Transposase_17_sf"/>
</dbReference>
<dbReference type="GO" id="GO:0006313">
    <property type="term" value="P:DNA transposition"/>
    <property type="evidence" value="ECO:0007669"/>
    <property type="project" value="InterPro"/>
</dbReference>
<sequence length="66" mass="7857">MQAPELKKFAWQRGYAAFSVGPTDLGALVEYIAGQEEHHRKRSFQDEMRAFLKRYGVEFDERYVWD</sequence>
<evidence type="ECO:0008006" key="3">
    <source>
        <dbReference type="Google" id="ProtNLM"/>
    </source>
</evidence>
<gene>
    <name evidence="1" type="ORF">GCM10011507_14960</name>
</gene>
<keyword evidence="2" id="KW-1185">Reference proteome</keyword>
<accession>A0A916RQF3</accession>
<name>A0A916RQF3_9BACT</name>
<reference evidence="1" key="2">
    <citation type="submission" date="2020-09" db="EMBL/GenBank/DDBJ databases">
        <authorList>
            <person name="Sun Q."/>
            <person name="Zhou Y."/>
        </authorList>
    </citation>
    <scope>NUCLEOTIDE SEQUENCE</scope>
    <source>
        <strain evidence="1">CGMCC 1.15447</strain>
    </source>
</reference>
<dbReference type="GO" id="GO:0003677">
    <property type="term" value="F:DNA binding"/>
    <property type="evidence" value="ECO:0007669"/>
    <property type="project" value="InterPro"/>
</dbReference>
<dbReference type="Gene3D" id="3.30.70.1290">
    <property type="entry name" value="Transposase IS200-like"/>
    <property type="match status" value="1"/>
</dbReference>
<organism evidence="1 2">
    <name type="scientific">Edaphobacter acidisoli</name>
    <dbReference type="NCBI Taxonomy" id="2040573"/>
    <lineage>
        <taxon>Bacteria</taxon>
        <taxon>Pseudomonadati</taxon>
        <taxon>Acidobacteriota</taxon>
        <taxon>Terriglobia</taxon>
        <taxon>Terriglobales</taxon>
        <taxon>Acidobacteriaceae</taxon>
        <taxon>Edaphobacter</taxon>
    </lineage>
</organism>
<evidence type="ECO:0000313" key="2">
    <source>
        <dbReference type="Proteomes" id="UP000648801"/>
    </source>
</evidence>
<dbReference type="Proteomes" id="UP000648801">
    <property type="component" value="Unassembled WGS sequence"/>
</dbReference>
<evidence type="ECO:0000313" key="1">
    <source>
        <dbReference type="EMBL" id="GGA64372.1"/>
    </source>
</evidence>
<dbReference type="GO" id="GO:0004803">
    <property type="term" value="F:transposase activity"/>
    <property type="evidence" value="ECO:0007669"/>
    <property type="project" value="InterPro"/>
</dbReference>